<dbReference type="Proteomes" id="UP000515202">
    <property type="component" value="Unplaced"/>
</dbReference>
<dbReference type="OrthoDB" id="5985519at2759"/>
<dbReference type="RefSeq" id="XP_011384950.1">
    <property type="nucleotide sequence ID" value="XM_011386648.1"/>
</dbReference>
<dbReference type="PANTHER" id="PTHR46958">
    <property type="entry name" value="B-CELL RECEPTOR CD22"/>
    <property type="match status" value="1"/>
</dbReference>
<dbReference type="InterPro" id="IPR007110">
    <property type="entry name" value="Ig-like_dom"/>
</dbReference>
<evidence type="ECO:0000313" key="2">
    <source>
        <dbReference type="Proteomes" id="UP000515202"/>
    </source>
</evidence>
<dbReference type="Gene3D" id="2.60.40.10">
    <property type="entry name" value="Immunoglobulins"/>
    <property type="match status" value="2"/>
</dbReference>
<dbReference type="GO" id="GO:0042113">
    <property type="term" value="P:B cell activation"/>
    <property type="evidence" value="ECO:0007669"/>
    <property type="project" value="TreeGrafter"/>
</dbReference>
<dbReference type="PANTHER" id="PTHR46958:SF1">
    <property type="entry name" value="B-CELL RECEPTOR CD22"/>
    <property type="match status" value="1"/>
</dbReference>
<organism evidence="2 3">
    <name type="scientific">Pteropus vampyrus</name>
    <name type="common">Large flying fox</name>
    <dbReference type="NCBI Taxonomy" id="132908"/>
    <lineage>
        <taxon>Eukaryota</taxon>
        <taxon>Metazoa</taxon>
        <taxon>Chordata</taxon>
        <taxon>Craniata</taxon>
        <taxon>Vertebrata</taxon>
        <taxon>Euteleostomi</taxon>
        <taxon>Mammalia</taxon>
        <taxon>Eutheria</taxon>
        <taxon>Laurasiatheria</taxon>
        <taxon>Chiroptera</taxon>
        <taxon>Yinpterochiroptera</taxon>
        <taxon>Pteropodoidea</taxon>
        <taxon>Pteropodidae</taxon>
        <taxon>Pteropodinae</taxon>
        <taxon>Pteropus</taxon>
    </lineage>
</organism>
<dbReference type="GO" id="GO:0042609">
    <property type="term" value="F:CD4 receptor binding"/>
    <property type="evidence" value="ECO:0007669"/>
    <property type="project" value="TreeGrafter"/>
</dbReference>
<sequence length="104" mass="11260">MFSGGRVLQIPRAKVEDAGRYTCVAVNEAGEDSLQYDVRVLLPPIIKGADVAVPAEVTVLVNKSVLMECSSSGSPAPRNSWQKDGQPLLEDEHRQLLSSGRILQ</sequence>
<proteinExistence type="predicted"/>
<dbReference type="InterPro" id="IPR036179">
    <property type="entry name" value="Ig-like_dom_sf"/>
</dbReference>
<dbReference type="GO" id="GO:0030888">
    <property type="term" value="P:regulation of B cell proliferation"/>
    <property type="evidence" value="ECO:0007669"/>
    <property type="project" value="TreeGrafter"/>
</dbReference>
<dbReference type="KEGG" id="pvp:105310473"/>
<keyword evidence="2" id="KW-1185">Reference proteome</keyword>
<dbReference type="InterPro" id="IPR013783">
    <property type="entry name" value="Ig-like_fold"/>
</dbReference>
<name>A0A6P3RQA1_PTEVA</name>
<dbReference type="PROSITE" id="PS50835">
    <property type="entry name" value="IG_LIKE"/>
    <property type="match status" value="1"/>
</dbReference>
<dbReference type="InterPro" id="IPR013098">
    <property type="entry name" value="Ig_I-set"/>
</dbReference>
<gene>
    <name evidence="3" type="primary">LOC105310473</name>
</gene>
<dbReference type="SUPFAM" id="SSF48726">
    <property type="entry name" value="Immunoglobulin"/>
    <property type="match status" value="2"/>
</dbReference>
<accession>A0A6P3RQA1</accession>
<dbReference type="GO" id="GO:0050859">
    <property type="term" value="P:negative regulation of B cell receptor signaling pathway"/>
    <property type="evidence" value="ECO:0007669"/>
    <property type="project" value="TreeGrafter"/>
</dbReference>
<feature type="non-terminal residue" evidence="3">
    <location>
        <position position="104"/>
    </location>
</feature>
<dbReference type="GeneID" id="105310473"/>
<dbReference type="AlphaFoldDB" id="A0A6P3RQA1"/>
<dbReference type="GO" id="GO:0019903">
    <property type="term" value="F:protein phosphatase binding"/>
    <property type="evidence" value="ECO:0007669"/>
    <property type="project" value="TreeGrafter"/>
</dbReference>
<dbReference type="GO" id="GO:0055037">
    <property type="term" value="C:recycling endosome"/>
    <property type="evidence" value="ECO:0007669"/>
    <property type="project" value="TreeGrafter"/>
</dbReference>
<dbReference type="GO" id="GO:0033691">
    <property type="term" value="F:sialic acid binding"/>
    <property type="evidence" value="ECO:0007669"/>
    <property type="project" value="TreeGrafter"/>
</dbReference>
<evidence type="ECO:0000313" key="3">
    <source>
        <dbReference type="RefSeq" id="XP_011384950.1"/>
    </source>
</evidence>
<dbReference type="GO" id="GO:0005769">
    <property type="term" value="C:early endosome"/>
    <property type="evidence" value="ECO:0007669"/>
    <property type="project" value="TreeGrafter"/>
</dbReference>
<dbReference type="GO" id="GO:0009897">
    <property type="term" value="C:external side of plasma membrane"/>
    <property type="evidence" value="ECO:0007669"/>
    <property type="project" value="TreeGrafter"/>
</dbReference>
<evidence type="ECO:0000259" key="1">
    <source>
        <dbReference type="PROSITE" id="PS50835"/>
    </source>
</evidence>
<dbReference type="GO" id="GO:0070062">
    <property type="term" value="C:extracellular exosome"/>
    <property type="evidence" value="ECO:0007669"/>
    <property type="project" value="TreeGrafter"/>
</dbReference>
<reference evidence="3" key="1">
    <citation type="submission" date="2025-08" db="UniProtKB">
        <authorList>
            <consortium name="RefSeq"/>
        </authorList>
    </citation>
    <scope>IDENTIFICATION</scope>
    <source>
        <tissue evidence="3">Kidney</tissue>
    </source>
</reference>
<protein>
    <submittedName>
        <fullName evidence="3">Hemicentin-1-like</fullName>
    </submittedName>
</protein>
<dbReference type="Pfam" id="PF07679">
    <property type="entry name" value="I-set"/>
    <property type="match status" value="2"/>
</dbReference>
<feature type="domain" description="Ig-like" evidence="1">
    <location>
        <begin position="43"/>
        <end position="104"/>
    </location>
</feature>